<dbReference type="InterPro" id="IPR029068">
    <property type="entry name" value="Glyas_Bleomycin-R_OHBP_Dase"/>
</dbReference>
<evidence type="ECO:0000313" key="3">
    <source>
        <dbReference type="Proteomes" id="UP000260823"/>
    </source>
</evidence>
<dbReference type="OrthoDB" id="9795306at2"/>
<dbReference type="RefSeq" id="WP_117383381.1">
    <property type="nucleotide sequence ID" value="NZ_QWDE01000002.1"/>
</dbReference>
<dbReference type="SUPFAM" id="SSF54593">
    <property type="entry name" value="Glyoxalase/Bleomycin resistance protein/Dihydroxybiphenyl dioxygenase"/>
    <property type="match status" value="1"/>
</dbReference>
<protein>
    <submittedName>
        <fullName evidence="2">VOC family protein</fullName>
    </submittedName>
</protein>
<dbReference type="EMBL" id="QWDE01000002">
    <property type="protein sequence ID" value="RFZ82906.1"/>
    <property type="molecule type" value="Genomic_DNA"/>
</dbReference>
<dbReference type="InterPro" id="IPR028973">
    <property type="entry name" value="PhnB-like"/>
</dbReference>
<dbReference type="Gene3D" id="3.10.180.10">
    <property type="entry name" value="2,3-Dihydroxybiphenyl 1,2-Dioxygenase, domain 1"/>
    <property type="match status" value="1"/>
</dbReference>
<dbReference type="Pfam" id="PF06983">
    <property type="entry name" value="3-dmu-9_3-mt"/>
    <property type="match status" value="1"/>
</dbReference>
<evidence type="ECO:0000313" key="2">
    <source>
        <dbReference type="EMBL" id="RFZ82906.1"/>
    </source>
</evidence>
<reference evidence="2 3" key="1">
    <citation type="submission" date="2018-08" db="EMBL/GenBank/DDBJ databases">
        <title>Mucilaginibacter terrae sp. nov., isolated from manganese diggings.</title>
        <authorList>
            <person name="Huang Y."/>
            <person name="Zhou Z."/>
        </authorList>
    </citation>
    <scope>NUCLEOTIDE SEQUENCE [LARGE SCALE GENOMIC DNA]</scope>
    <source>
        <strain evidence="2 3">ZH6</strain>
    </source>
</reference>
<dbReference type="AlphaFoldDB" id="A0A3E2NPG8"/>
<comment type="caution">
    <text evidence="2">The sequence shown here is derived from an EMBL/GenBank/DDBJ whole genome shotgun (WGS) entry which is preliminary data.</text>
</comment>
<proteinExistence type="predicted"/>
<dbReference type="PANTHER" id="PTHR33990:SF1">
    <property type="entry name" value="PROTEIN YJDN"/>
    <property type="match status" value="1"/>
</dbReference>
<dbReference type="Proteomes" id="UP000260823">
    <property type="component" value="Unassembled WGS sequence"/>
</dbReference>
<accession>A0A3E2NPG8</accession>
<feature type="domain" description="PhnB-like" evidence="1">
    <location>
        <begin position="3"/>
        <end position="131"/>
    </location>
</feature>
<dbReference type="PANTHER" id="PTHR33990">
    <property type="entry name" value="PROTEIN YJDN-RELATED"/>
    <property type="match status" value="1"/>
</dbReference>
<keyword evidence="3" id="KW-1185">Reference proteome</keyword>
<organism evidence="2 3">
    <name type="scientific">Mucilaginibacter terrenus</name>
    <dbReference type="NCBI Taxonomy" id="2482727"/>
    <lineage>
        <taxon>Bacteria</taxon>
        <taxon>Pseudomonadati</taxon>
        <taxon>Bacteroidota</taxon>
        <taxon>Sphingobacteriia</taxon>
        <taxon>Sphingobacteriales</taxon>
        <taxon>Sphingobacteriaceae</taxon>
        <taxon>Mucilaginibacter</taxon>
    </lineage>
</organism>
<sequence>MSKISAYINFKNTCREAMTFYQQCLGGELQLIIVKNSPMAEMFPAEMQDSVLHADLTARDLNLLASDMQDPSVAEKTGGPVSLTLSCDSKEAMFDAFAKLSDGGTVTCQPEVFFAGTMGNLVDKFGIRWGVFTAEK</sequence>
<name>A0A3E2NPG8_9SPHI</name>
<dbReference type="CDD" id="cd06588">
    <property type="entry name" value="PhnB_like"/>
    <property type="match status" value="1"/>
</dbReference>
<gene>
    <name evidence="2" type="ORF">DYU05_12160</name>
</gene>
<evidence type="ECO:0000259" key="1">
    <source>
        <dbReference type="Pfam" id="PF06983"/>
    </source>
</evidence>